<feature type="compositionally biased region" description="Basic and acidic residues" evidence="1">
    <location>
        <begin position="7"/>
        <end position="17"/>
    </location>
</feature>
<feature type="compositionally biased region" description="Polar residues" evidence="1">
    <location>
        <begin position="251"/>
        <end position="263"/>
    </location>
</feature>
<name>A0A1H6FNV0_9EURY</name>
<sequence length="263" mass="28030">MSEPTTEDVREILHDAETASASMLGDDGSESDQPDVLEAAEQASAFLESADPPEILEAVGLETLPDGSEPDSIPEAIAQGDPERVDTLQQLFHLANLAETDNEGLETAADALRHSRKKTQDEEMSTDDQADTDEPADDDEADESKIGEQLRDAFQSTVTDVSDDLEGLTQRLEEATAGVVDGDEEADDATDEAEDDEESDEEGADKDGEEDDEDDGLLDPGLGSDDGDSGGKDRERLSTVAPSPSERADMNVSTSHSTMPDSK</sequence>
<evidence type="ECO:0000256" key="1">
    <source>
        <dbReference type="SAM" id="MobiDB-lite"/>
    </source>
</evidence>
<feature type="region of interest" description="Disordered" evidence="1">
    <location>
        <begin position="98"/>
        <end position="263"/>
    </location>
</feature>
<proteinExistence type="predicted"/>
<dbReference type="EMBL" id="FNWL01000001">
    <property type="protein sequence ID" value="SEH11435.1"/>
    <property type="molecule type" value="Genomic_DNA"/>
</dbReference>
<dbReference type="RefSeq" id="WP_090504296.1">
    <property type="nucleotide sequence ID" value="NZ_FNWL01000001.1"/>
</dbReference>
<keyword evidence="3" id="KW-1185">Reference proteome</keyword>
<reference evidence="3" key="1">
    <citation type="submission" date="2016-10" db="EMBL/GenBank/DDBJ databases">
        <authorList>
            <person name="Varghese N."/>
            <person name="Submissions S."/>
        </authorList>
    </citation>
    <scope>NUCLEOTIDE SEQUENCE [LARGE SCALE GENOMIC DNA]</scope>
    <source>
        <strain evidence="3">CGMCC 1.8981</strain>
    </source>
</reference>
<dbReference type="AlphaFoldDB" id="A0A1H6FNV0"/>
<dbReference type="OrthoDB" id="205583at2157"/>
<organism evidence="2 3">
    <name type="scientific">Natronorubrum sediminis</name>
    <dbReference type="NCBI Taxonomy" id="640943"/>
    <lineage>
        <taxon>Archaea</taxon>
        <taxon>Methanobacteriati</taxon>
        <taxon>Methanobacteriota</taxon>
        <taxon>Stenosarchaea group</taxon>
        <taxon>Halobacteria</taxon>
        <taxon>Halobacteriales</taxon>
        <taxon>Natrialbaceae</taxon>
        <taxon>Natronorubrum</taxon>
    </lineage>
</organism>
<dbReference type="Proteomes" id="UP000199112">
    <property type="component" value="Unassembled WGS sequence"/>
</dbReference>
<evidence type="ECO:0000313" key="2">
    <source>
        <dbReference type="EMBL" id="SEH11435.1"/>
    </source>
</evidence>
<feature type="compositionally biased region" description="Acidic residues" evidence="1">
    <location>
        <begin position="122"/>
        <end position="142"/>
    </location>
</feature>
<gene>
    <name evidence="2" type="ORF">SAMN04487967_0349</name>
</gene>
<accession>A0A1H6FNV0</accession>
<feature type="compositionally biased region" description="Acidic residues" evidence="1">
    <location>
        <begin position="181"/>
        <end position="217"/>
    </location>
</feature>
<evidence type="ECO:0000313" key="3">
    <source>
        <dbReference type="Proteomes" id="UP000199112"/>
    </source>
</evidence>
<feature type="region of interest" description="Disordered" evidence="1">
    <location>
        <begin position="1"/>
        <end position="35"/>
    </location>
</feature>
<protein>
    <submittedName>
        <fullName evidence="2">Uncharacterized protein</fullName>
    </submittedName>
</protein>